<reference evidence="2 3" key="1">
    <citation type="submission" date="2024-02" db="EMBL/GenBank/DDBJ databases">
        <authorList>
            <person name="Chen Y."/>
            <person name="Shah S."/>
            <person name="Dougan E. K."/>
            <person name="Thang M."/>
            <person name="Chan C."/>
        </authorList>
    </citation>
    <scope>NUCLEOTIDE SEQUENCE [LARGE SCALE GENOMIC DNA]</scope>
</reference>
<accession>A0ABP0LZ57</accession>
<gene>
    <name evidence="2" type="ORF">CCMP2556_LOCUS23408</name>
</gene>
<sequence>MAIRHIGDGNVCRCICGDFPQENTTILVPSSTGCQDCNTALCLHQFRGCVIAQKHGGAVAVHCIHRTALMPRLAVGLLIVVALVLVIAALNKDRWAIARRIYDGIGEKDA</sequence>
<evidence type="ECO:0000256" key="1">
    <source>
        <dbReference type="SAM" id="Phobius"/>
    </source>
</evidence>
<feature type="transmembrane region" description="Helical" evidence="1">
    <location>
        <begin position="73"/>
        <end position="90"/>
    </location>
</feature>
<keyword evidence="3" id="KW-1185">Reference proteome</keyword>
<dbReference type="EMBL" id="CAXAMN010014880">
    <property type="protein sequence ID" value="CAK9044501.1"/>
    <property type="molecule type" value="Genomic_DNA"/>
</dbReference>
<dbReference type="PROSITE" id="PS51257">
    <property type="entry name" value="PROKAR_LIPOPROTEIN"/>
    <property type="match status" value="1"/>
</dbReference>
<evidence type="ECO:0000313" key="3">
    <source>
        <dbReference type="Proteomes" id="UP001642484"/>
    </source>
</evidence>
<protein>
    <submittedName>
        <fullName evidence="2">Uncharacterized protein</fullName>
    </submittedName>
</protein>
<proteinExistence type="predicted"/>
<dbReference type="Proteomes" id="UP001642484">
    <property type="component" value="Unassembled WGS sequence"/>
</dbReference>
<comment type="caution">
    <text evidence="2">The sequence shown here is derived from an EMBL/GenBank/DDBJ whole genome shotgun (WGS) entry which is preliminary data.</text>
</comment>
<keyword evidence="1" id="KW-1133">Transmembrane helix</keyword>
<evidence type="ECO:0000313" key="2">
    <source>
        <dbReference type="EMBL" id="CAK9044501.1"/>
    </source>
</evidence>
<organism evidence="2 3">
    <name type="scientific">Durusdinium trenchii</name>
    <dbReference type="NCBI Taxonomy" id="1381693"/>
    <lineage>
        <taxon>Eukaryota</taxon>
        <taxon>Sar</taxon>
        <taxon>Alveolata</taxon>
        <taxon>Dinophyceae</taxon>
        <taxon>Suessiales</taxon>
        <taxon>Symbiodiniaceae</taxon>
        <taxon>Durusdinium</taxon>
    </lineage>
</organism>
<name>A0ABP0LZ57_9DINO</name>
<keyword evidence="1" id="KW-0472">Membrane</keyword>
<keyword evidence="1" id="KW-0812">Transmembrane</keyword>